<evidence type="ECO:0000259" key="1">
    <source>
        <dbReference type="Pfam" id="PF13847"/>
    </source>
</evidence>
<proteinExistence type="predicted"/>
<dbReference type="RefSeq" id="WP_284341483.1">
    <property type="nucleotide sequence ID" value="NZ_BSNS01000016.1"/>
</dbReference>
<dbReference type="PANTHER" id="PTHR43861:SF1">
    <property type="entry name" value="TRANS-ACONITATE 2-METHYLTRANSFERASE"/>
    <property type="match status" value="1"/>
</dbReference>
<organism evidence="2 3">
    <name type="scientific">Devosia nitrariae</name>
    <dbReference type="NCBI Taxonomy" id="2071872"/>
    <lineage>
        <taxon>Bacteria</taxon>
        <taxon>Pseudomonadati</taxon>
        <taxon>Pseudomonadota</taxon>
        <taxon>Alphaproteobacteria</taxon>
        <taxon>Hyphomicrobiales</taxon>
        <taxon>Devosiaceae</taxon>
        <taxon>Devosia</taxon>
    </lineage>
</organism>
<name>A0ABQ5W8H3_9HYPH</name>
<gene>
    <name evidence="2" type="ORF">GCM10010862_33250</name>
</gene>
<reference evidence="3" key="1">
    <citation type="journal article" date="2019" name="Int. J. Syst. Evol. Microbiol.">
        <title>The Global Catalogue of Microorganisms (GCM) 10K type strain sequencing project: providing services to taxonomists for standard genome sequencing and annotation.</title>
        <authorList>
            <consortium name="The Broad Institute Genomics Platform"/>
            <consortium name="The Broad Institute Genome Sequencing Center for Infectious Disease"/>
            <person name="Wu L."/>
            <person name="Ma J."/>
        </authorList>
    </citation>
    <scope>NUCLEOTIDE SEQUENCE [LARGE SCALE GENOMIC DNA]</scope>
    <source>
        <strain evidence="3">NBRC 112416</strain>
    </source>
</reference>
<dbReference type="InterPro" id="IPR029063">
    <property type="entry name" value="SAM-dependent_MTases_sf"/>
</dbReference>
<dbReference type="Proteomes" id="UP001156691">
    <property type="component" value="Unassembled WGS sequence"/>
</dbReference>
<keyword evidence="3" id="KW-1185">Reference proteome</keyword>
<dbReference type="Pfam" id="PF13847">
    <property type="entry name" value="Methyltransf_31"/>
    <property type="match status" value="1"/>
</dbReference>
<feature type="domain" description="Methyltransferase" evidence="1">
    <location>
        <begin position="47"/>
        <end position="152"/>
    </location>
</feature>
<dbReference type="Gene3D" id="3.40.50.150">
    <property type="entry name" value="Vaccinia Virus protein VP39"/>
    <property type="match status" value="1"/>
</dbReference>
<dbReference type="InterPro" id="IPR025714">
    <property type="entry name" value="Methyltranfer_dom"/>
</dbReference>
<dbReference type="SUPFAM" id="SSF53335">
    <property type="entry name" value="S-adenosyl-L-methionine-dependent methyltransferases"/>
    <property type="match status" value="1"/>
</dbReference>
<evidence type="ECO:0000313" key="3">
    <source>
        <dbReference type="Proteomes" id="UP001156691"/>
    </source>
</evidence>
<accession>A0ABQ5W8H3</accession>
<dbReference type="CDD" id="cd02440">
    <property type="entry name" value="AdoMet_MTases"/>
    <property type="match status" value="1"/>
</dbReference>
<evidence type="ECO:0000313" key="2">
    <source>
        <dbReference type="EMBL" id="GLQ56066.1"/>
    </source>
</evidence>
<dbReference type="EMBL" id="BSNS01000016">
    <property type="protein sequence ID" value="GLQ56066.1"/>
    <property type="molecule type" value="Genomic_DNA"/>
</dbReference>
<comment type="caution">
    <text evidence="2">The sequence shown here is derived from an EMBL/GenBank/DDBJ whole genome shotgun (WGS) entry which is preliminary data.</text>
</comment>
<protein>
    <recommendedName>
        <fullName evidence="1">Methyltransferase domain-containing protein</fullName>
    </recommendedName>
</protein>
<dbReference type="PANTHER" id="PTHR43861">
    <property type="entry name" value="TRANS-ACONITATE 2-METHYLTRANSFERASE-RELATED"/>
    <property type="match status" value="1"/>
</dbReference>
<sequence length="215" mass="23530">MSMEQTQTPSGASRFWDRLADKYARQPIADEAAYRTKLEVTRTFLAPDMEVLEFGCGTGSTALLHAPYVKHIRAIDFSERMIGIAQSKAKAQGVDNVTFEQAEISTLTADEPNFDVVLGLSVLHLLENRDEVIAKVYSLLKPSGVFVTSTACLGDTMKVFKYIGPLGKALGLLPTLNVMTRSELERAMTGAGFSIEHNWQPGRGKAVFMVARKAG</sequence>